<protein>
    <submittedName>
        <fullName evidence="1">BQ5605_C052g12575 protein</fullName>
    </submittedName>
</protein>
<keyword evidence="2" id="KW-1185">Reference proteome</keyword>
<dbReference type="AlphaFoldDB" id="A0A2X0PHG3"/>
<gene>
    <name evidence="1" type="primary">BQ5605_C052g12575</name>
    <name evidence="1" type="ORF">BQ5605_C052G12575</name>
</gene>
<dbReference type="EMBL" id="FQNC01000099">
    <property type="protein sequence ID" value="SGZ29950.1"/>
    <property type="molecule type" value="Genomic_DNA"/>
</dbReference>
<name>A0A2X0PHG3_9BASI</name>
<sequence>MVNTSSSRVDIQRRRVEGKCCHLKTCPYSLQSFHDDPFGCRELEADLSRKQFGDVCSVSAIPPSPTAPKIQPLFGISGIFISLFMSYHPEYRTLQEGAVRLGEVLRV</sequence>
<evidence type="ECO:0000313" key="1">
    <source>
        <dbReference type="EMBL" id="SGZ29950.1"/>
    </source>
</evidence>
<evidence type="ECO:0000313" key="2">
    <source>
        <dbReference type="Proteomes" id="UP000249464"/>
    </source>
</evidence>
<reference evidence="1 2" key="1">
    <citation type="submission" date="2016-11" db="EMBL/GenBank/DDBJ databases">
        <authorList>
            <person name="Jaros S."/>
            <person name="Januszkiewicz K."/>
            <person name="Wedrychowicz H."/>
        </authorList>
    </citation>
    <scope>NUCLEOTIDE SEQUENCE [LARGE SCALE GENOMIC DNA]</scope>
</reference>
<proteinExistence type="predicted"/>
<organism evidence="1 2">
    <name type="scientific">Microbotryum silenes-dioicae</name>
    <dbReference type="NCBI Taxonomy" id="796604"/>
    <lineage>
        <taxon>Eukaryota</taxon>
        <taxon>Fungi</taxon>
        <taxon>Dikarya</taxon>
        <taxon>Basidiomycota</taxon>
        <taxon>Pucciniomycotina</taxon>
        <taxon>Microbotryomycetes</taxon>
        <taxon>Microbotryales</taxon>
        <taxon>Microbotryaceae</taxon>
        <taxon>Microbotryum</taxon>
    </lineage>
</organism>
<dbReference type="Proteomes" id="UP000249464">
    <property type="component" value="Unassembled WGS sequence"/>
</dbReference>
<accession>A0A2X0PHG3</accession>